<dbReference type="GO" id="GO:0008277">
    <property type="term" value="P:regulation of G protein-coupled receptor signaling pathway"/>
    <property type="evidence" value="ECO:0007669"/>
    <property type="project" value="InterPro"/>
</dbReference>
<dbReference type="EMBL" id="CAJVPQ010002151">
    <property type="protein sequence ID" value="CAG8585611.1"/>
    <property type="molecule type" value="Genomic_DNA"/>
</dbReference>
<proteinExistence type="inferred from homology"/>
<name>A0A9N9C2M6_9GLOM</name>
<dbReference type="OrthoDB" id="70588at2759"/>
<feature type="coiled-coil region" evidence="3">
    <location>
        <begin position="97"/>
        <end position="128"/>
    </location>
</feature>
<dbReference type="InterPro" id="IPR036249">
    <property type="entry name" value="Thioredoxin-like_sf"/>
</dbReference>
<dbReference type="InterPro" id="IPR024253">
    <property type="entry name" value="Phosducin_thioredoxin-like_dom"/>
</dbReference>
<protein>
    <submittedName>
        <fullName evidence="6">1275_t:CDS:1</fullName>
    </submittedName>
</protein>
<organism evidence="6 7">
    <name type="scientific">Funneliformis caledonium</name>
    <dbReference type="NCBI Taxonomy" id="1117310"/>
    <lineage>
        <taxon>Eukaryota</taxon>
        <taxon>Fungi</taxon>
        <taxon>Fungi incertae sedis</taxon>
        <taxon>Mucoromycota</taxon>
        <taxon>Glomeromycotina</taxon>
        <taxon>Glomeromycetes</taxon>
        <taxon>Glomerales</taxon>
        <taxon>Glomeraceae</taxon>
        <taxon>Funneliformis</taxon>
    </lineage>
</organism>
<dbReference type="Gene3D" id="3.40.30.10">
    <property type="entry name" value="Glutaredoxin"/>
    <property type="match status" value="1"/>
</dbReference>
<evidence type="ECO:0000313" key="6">
    <source>
        <dbReference type="EMBL" id="CAG8585611.1"/>
    </source>
</evidence>
<keyword evidence="3" id="KW-0175">Coiled coil</keyword>
<evidence type="ECO:0000256" key="1">
    <source>
        <dbReference type="ARBA" id="ARBA00009686"/>
    </source>
</evidence>
<evidence type="ECO:0000256" key="3">
    <source>
        <dbReference type="SAM" id="Coils"/>
    </source>
</evidence>
<feature type="domain" description="Phosducin" evidence="5">
    <location>
        <begin position="47"/>
        <end position="260"/>
    </location>
</feature>
<dbReference type="InterPro" id="IPR051499">
    <property type="entry name" value="Phosducin-like_reg"/>
</dbReference>
<dbReference type="Pfam" id="PF02114">
    <property type="entry name" value="Phosducin"/>
    <property type="match status" value="1"/>
</dbReference>
<dbReference type="PANTHER" id="PTHR46052">
    <property type="entry name" value="PHOSDUCIN-LIKE PROTEIN"/>
    <property type="match status" value="1"/>
</dbReference>
<accession>A0A9N9C2M6</accession>
<dbReference type="InterPro" id="IPR001200">
    <property type="entry name" value="Phosducin"/>
</dbReference>
<dbReference type="PANTHER" id="PTHR46052:SF1">
    <property type="entry name" value="PHOSDUCIN-LIKE PROTEIN"/>
    <property type="match status" value="1"/>
</dbReference>
<sequence>MDALVESLLKANLDDEQEPSRSAHASDASDEESNVSSTRNNTVETPPQHGGPQTGPKGVLADHRYHKQQVQQQKAAAIFAHNERMMSKAFITTTYQEDQEEKAQENLLKELENISSDDEEMLKKYRNQRLKEIKGVTNINKSLKKRFGSLKEISANQYVKAIDNEASNVCVIVHLYENSIPQCRLLNECLIHLARKFVGAKFLRILAHDLEFDPIGLPALLVYKNGELIANLVKITEEIGETNFDADTVEEVLIRYGAINVNEDIDDLLFKDYSMSRIFGTGKHDDDDYDD</sequence>
<reference evidence="6" key="1">
    <citation type="submission" date="2021-06" db="EMBL/GenBank/DDBJ databases">
        <authorList>
            <person name="Kallberg Y."/>
            <person name="Tangrot J."/>
            <person name="Rosling A."/>
        </authorList>
    </citation>
    <scope>NUCLEOTIDE SEQUENCE</scope>
    <source>
        <strain evidence="6">UK204</strain>
    </source>
</reference>
<evidence type="ECO:0000313" key="7">
    <source>
        <dbReference type="Proteomes" id="UP000789570"/>
    </source>
</evidence>
<dbReference type="CDD" id="cd02987">
    <property type="entry name" value="Phd_like_Phd"/>
    <property type="match status" value="1"/>
</dbReference>
<dbReference type="Proteomes" id="UP000789570">
    <property type="component" value="Unassembled WGS sequence"/>
</dbReference>
<evidence type="ECO:0000256" key="2">
    <source>
        <dbReference type="ARBA" id="ARBA00022553"/>
    </source>
</evidence>
<comment type="caution">
    <text evidence="6">The sequence shown here is derived from an EMBL/GenBank/DDBJ whole genome shotgun (WGS) entry which is preliminary data.</text>
</comment>
<dbReference type="InterPro" id="IPR023196">
    <property type="entry name" value="Phosducin_N_dom_sf"/>
</dbReference>
<evidence type="ECO:0000256" key="4">
    <source>
        <dbReference type="SAM" id="MobiDB-lite"/>
    </source>
</evidence>
<dbReference type="SUPFAM" id="SSF52833">
    <property type="entry name" value="Thioredoxin-like"/>
    <property type="match status" value="1"/>
</dbReference>
<evidence type="ECO:0000259" key="5">
    <source>
        <dbReference type="Pfam" id="PF02114"/>
    </source>
</evidence>
<gene>
    <name evidence="6" type="ORF">FCALED_LOCUS7823</name>
</gene>
<keyword evidence="2" id="KW-0597">Phosphoprotein</keyword>
<dbReference type="AlphaFoldDB" id="A0A9N9C2M6"/>
<feature type="compositionally biased region" description="Low complexity" evidence="4">
    <location>
        <begin position="45"/>
        <end position="58"/>
    </location>
</feature>
<feature type="compositionally biased region" description="Polar residues" evidence="4">
    <location>
        <begin position="34"/>
        <end position="44"/>
    </location>
</feature>
<comment type="similarity">
    <text evidence="1">Belongs to the phosducin family.</text>
</comment>
<feature type="region of interest" description="Disordered" evidence="4">
    <location>
        <begin position="1"/>
        <end position="59"/>
    </location>
</feature>
<dbReference type="Gene3D" id="1.10.168.10">
    <property type="entry name" value="Phosducin, domain 2"/>
    <property type="match status" value="1"/>
</dbReference>
<keyword evidence="7" id="KW-1185">Reference proteome</keyword>